<dbReference type="RefSeq" id="WP_282200538.1">
    <property type="nucleotide sequence ID" value="NZ_BOQE01000001.1"/>
</dbReference>
<name>A0AAV4LIA1_9BACL</name>
<dbReference type="Pfam" id="PF13380">
    <property type="entry name" value="CoA_binding_2"/>
    <property type="match status" value="1"/>
</dbReference>
<dbReference type="InterPro" id="IPR036291">
    <property type="entry name" value="NAD(P)-bd_dom_sf"/>
</dbReference>
<dbReference type="AlphaFoldDB" id="A0AAV4LIA1"/>
<dbReference type="PANTHER" id="PTHR33303">
    <property type="entry name" value="CYTOPLASMIC PROTEIN-RELATED"/>
    <property type="match status" value="1"/>
</dbReference>
<evidence type="ECO:0000313" key="3">
    <source>
        <dbReference type="Proteomes" id="UP001057291"/>
    </source>
</evidence>
<keyword evidence="3" id="KW-1185">Reference proteome</keyword>
<sequence length="137" mass="14910">MYSNPSNEAIKELLRNAKTIAVVGLSDKPDRTSYQVSAYMQKQGYKIIPVNPQITSSLGEKAYPDLQSVPVPIDIVNIFRRSEEVAGVVEAAIQVGAKAVWAQQGVRDDEAAKEAVKHGLFTVMDQCIAVAHSVLVK</sequence>
<accession>A0AAV4LIA1</accession>
<evidence type="ECO:0000313" key="2">
    <source>
        <dbReference type="EMBL" id="GIM47576.1"/>
    </source>
</evidence>
<evidence type="ECO:0000259" key="1">
    <source>
        <dbReference type="SMART" id="SM00881"/>
    </source>
</evidence>
<feature type="domain" description="CoA-binding" evidence="1">
    <location>
        <begin position="14"/>
        <end position="106"/>
    </location>
</feature>
<comment type="caution">
    <text evidence="2">The sequence shown here is derived from an EMBL/GenBank/DDBJ whole genome shotgun (WGS) entry which is preliminary data.</text>
</comment>
<dbReference type="Gene3D" id="3.40.50.720">
    <property type="entry name" value="NAD(P)-binding Rossmann-like Domain"/>
    <property type="match status" value="1"/>
</dbReference>
<dbReference type="EMBL" id="BOQE01000001">
    <property type="protein sequence ID" value="GIM47576.1"/>
    <property type="molecule type" value="Genomic_DNA"/>
</dbReference>
<dbReference type="InterPro" id="IPR003781">
    <property type="entry name" value="CoA-bd"/>
</dbReference>
<protein>
    <recommendedName>
        <fullName evidence="1">CoA-binding domain-containing protein</fullName>
    </recommendedName>
</protein>
<dbReference type="SMART" id="SM00881">
    <property type="entry name" value="CoA_binding"/>
    <property type="match status" value="1"/>
</dbReference>
<organism evidence="2 3">
    <name type="scientific">Collibacillus ludicampi</name>
    <dbReference type="NCBI Taxonomy" id="2771369"/>
    <lineage>
        <taxon>Bacteria</taxon>
        <taxon>Bacillati</taxon>
        <taxon>Bacillota</taxon>
        <taxon>Bacilli</taxon>
        <taxon>Bacillales</taxon>
        <taxon>Alicyclobacillaceae</taxon>
        <taxon>Collibacillus</taxon>
    </lineage>
</organism>
<reference evidence="2" key="1">
    <citation type="journal article" date="2023" name="Int. J. Syst. Evol. Microbiol.">
        <title>Collibacillus ludicampi gen. nov., sp. nov., a new soil bacterium of the family Alicyclobacillaceae.</title>
        <authorList>
            <person name="Jojima T."/>
            <person name="Ioku Y."/>
            <person name="Fukuta Y."/>
            <person name="Shirasaka N."/>
            <person name="Matsumura Y."/>
            <person name="Mori M."/>
        </authorList>
    </citation>
    <scope>NUCLEOTIDE SEQUENCE</scope>
    <source>
        <strain evidence="2">TP075</strain>
    </source>
</reference>
<proteinExistence type="predicted"/>
<dbReference type="PANTHER" id="PTHR33303:SF2">
    <property type="entry name" value="COA-BINDING DOMAIN-CONTAINING PROTEIN"/>
    <property type="match status" value="1"/>
</dbReference>
<dbReference type="Proteomes" id="UP001057291">
    <property type="component" value="Unassembled WGS sequence"/>
</dbReference>
<dbReference type="SUPFAM" id="SSF51735">
    <property type="entry name" value="NAD(P)-binding Rossmann-fold domains"/>
    <property type="match status" value="1"/>
</dbReference>
<gene>
    <name evidence="2" type="primary">yneT</name>
    <name evidence="2" type="ORF">DNHGIG_31250</name>
</gene>